<sequence>MSTTTKQVALIVGGASGIGEATARKLASRGCVVVIADMNEKLGKSVAEDISRIYGVEAEFVRIDVTNEESVKAAVDFAASRTGRLDFAANCAGICESTWEEEKSITVELFDRTHAVNTRGIWLCQKYEAAQMQKQDPRQISFSPPSQHAVPGQRGAIANVASMAGLHAMGLAAYTPSKYAAVGVTKNGAKFYGPDGIRCNALCPGWTMTAMTEHSMGEEAKLGTEENENSAVAKAISLRRMAFAQEQANVLGFLLSDESSYMNGSVVVVDGGYHDIR</sequence>
<dbReference type="PANTHER" id="PTHR43180:SF28">
    <property type="entry name" value="NAD(P)-BINDING ROSSMANN-FOLD SUPERFAMILY PROTEIN"/>
    <property type="match status" value="1"/>
</dbReference>
<evidence type="ECO:0000256" key="2">
    <source>
        <dbReference type="ARBA" id="ARBA00022857"/>
    </source>
</evidence>
<dbReference type="FunFam" id="3.40.50.720:FF:000084">
    <property type="entry name" value="Short-chain dehydrogenase reductase"/>
    <property type="match status" value="1"/>
</dbReference>
<organism evidence="6 7">
    <name type="scientific">Knufia peltigerae</name>
    <dbReference type="NCBI Taxonomy" id="1002370"/>
    <lineage>
        <taxon>Eukaryota</taxon>
        <taxon>Fungi</taxon>
        <taxon>Dikarya</taxon>
        <taxon>Ascomycota</taxon>
        <taxon>Pezizomycotina</taxon>
        <taxon>Eurotiomycetes</taxon>
        <taxon>Chaetothyriomycetidae</taxon>
        <taxon>Chaetothyriales</taxon>
        <taxon>Trichomeriaceae</taxon>
        <taxon>Knufia</taxon>
    </lineage>
</organism>
<dbReference type="InterPro" id="IPR002347">
    <property type="entry name" value="SDR_fam"/>
</dbReference>
<gene>
    <name evidence="6" type="ORF">H2204_012794</name>
</gene>
<keyword evidence="2" id="KW-0521">NADP</keyword>
<comment type="caution">
    <text evidence="6">The sequence shown here is derived from an EMBL/GenBank/DDBJ whole genome shotgun (WGS) entry which is preliminary data.</text>
</comment>
<protein>
    <submittedName>
        <fullName evidence="6">Uncharacterized protein</fullName>
    </submittedName>
</protein>
<evidence type="ECO:0000313" key="7">
    <source>
        <dbReference type="Proteomes" id="UP001172681"/>
    </source>
</evidence>
<keyword evidence="4" id="KW-0520">NAD</keyword>
<proteinExistence type="inferred from homology"/>
<reference evidence="6" key="1">
    <citation type="submission" date="2022-10" db="EMBL/GenBank/DDBJ databases">
        <title>Culturing micro-colonial fungi from biological soil crusts in the Mojave desert and describing Neophaeococcomyces mojavensis, and introducing the new genera and species Taxawa tesnikishii.</title>
        <authorList>
            <person name="Kurbessoian T."/>
            <person name="Stajich J.E."/>
        </authorList>
    </citation>
    <scope>NUCLEOTIDE SEQUENCE</scope>
    <source>
        <strain evidence="6">TK_35</strain>
    </source>
</reference>
<dbReference type="PANTHER" id="PTHR43180">
    <property type="entry name" value="3-OXOACYL-(ACYL-CARRIER-PROTEIN) REDUCTASE (AFU_ORTHOLOGUE AFUA_6G11210)"/>
    <property type="match status" value="1"/>
</dbReference>
<evidence type="ECO:0000313" key="6">
    <source>
        <dbReference type="EMBL" id="KAJ9619083.1"/>
    </source>
</evidence>
<evidence type="ECO:0000256" key="5">
    <source>
        <dbReference type="ARBA" id="ARBA00023098"/>
    </source>
</evidence>
<dbReference type="EMBL" id="JAPDRN010000135">
    <property type="protein sequence ID" value="KAJ9619083.1"/>
    <property type="molecule type" value="Genomic_DNA"/>
</dbReference>
<evidence type="ECO:0000256" key="3">
    <source>
        <dbReference type="ARBA" id="ARBA00023002"/>
    </source>
</evidence>
<keyword evidence="3" id="KW-0560">Oxidoreductase</keyword>
<dbReference type="GO" id="GO:0006629">
    <property type="term" value="P:lipid metabolic process"/>
    <property type="evidence" value="ECO:0007669"/>
    <property type="project" value="UniProtKB-KW"/>
</dbReference>
<comment type="similarity">
    <text evidence="1">Belongs to the short-chain dehydrogenases/reductases (SDR) family.</text>
</comment>
<dbReference type="CDD" id="cd05233">
    <property type="entry name" value="SDR_c"/>
    <property type="match status" value="1"/>
</dbReference>
<evidence type="ECO:0000256" key="1">
    <source>
        <dbReference type="ARBA" id="ARBA00006484"/>
    </source>
</evidence>
<dbReference type="SUPFAM" id="SSF51735">
    <property type="entry name" value="NAD(P)-binding Rossmann-fold domains"/>
    <property type="match status" value="1"/>
</dbReference>
<dbReference type="PRINTS" id="PR00080">
    <property type="entry name" value="SDRFAMILY"/>
</dbReference>
<evidence type="ECO:0000256" key="4">
    <source>
        <dbReference type="ARBA" id="ARBA00023027"/>
    </source>
</evidence>
<dbReference type="AlphaFoldDB" id="A0AA39CSM3"/>
<name>A0AA39CSM3_9EURO</name>
<dbReference type="Proteomes" id="UP001172681">
    <property type="component" value="Unassembled WGS sequence"/>
</dbReference>
<keyword evidence="5" id="KW-0443">Lipid metabolism</keyword>
<keyword evidence="7" id="KW-1185">Reference proteome</keyword>
<dbReference type="Gene3D" id="3.40.50.720">
    <property type="entry name" value="NAD(P)-binding Rossmann-like Domain"/>
    <property type="match status" value="1"/>
</dbReference>
<dbReference type="PRINTS" id="PR00081">
    <property type="entry name" value="GDHRDH"/>
</dbReference>
<accession>A0AA39CSM3</accession>
<dbReference type="GO" id="GO:0016491">
    <property type="term" value="F:oxidoreductase activity"/>
    <property type="evidence" value="ECO:0007669"/>
    <property type="project" value="UniProtKB-KW"/>
</dbReference>
<dbReference type="InterPro" id="IPR036291">
    <property type="entry name" value="NAD(P)-bd_dom_sf"/>
</dbReference>
<dbReference type="Pfam" id="PF13561">
    <property type="entry name" value="adh_short_C2"/>
    <property type="match status" value="1"/>
</dbReference>